<keyword evidence="4" id="KW-1185">Reference proteome</keyword>
<evidence type="ECO:0000259" key="2">
    <source>
        <dbReference type="Pfam" id="PF12706"/>
    </source>
</evidence>
<organism evidence="3 4">
    <name type="scientific">Chitinophaga arvensicola</name>
    <dbReference type="NCBI Taxonomy" id="29529"/>
    <lineage>
        <taxon>Bacteria</taxon>
        <taxon>Pseudomonadati</taxon>
        <taxon>Bacteroidota</taxon>
        <taxon>Chitinophagia</taxon>
        <taxon>Chitinophagales</taxon>
        <taxon>Chitinophagaceae</taxon>
        <taxon>Chitinophaga</taxon>
    </lineage>
</organism>
<reference evidence="4" key="1">
    <citation type="submission" date="2016-10" db="EMBL/GenBank/DDBJ databases">
        <authorList>
            <person name="Varghese N."/>
            <person name="Submissions S."/>
        </authorList>
    </citation>
    <scope>NUCLEOTIDE SEQUENCE [LARGE SCALE GENOMIC DNA]</scope>
    <source>
        <strain evidence="4">DSM 3695</strain>
    </source>
</reference>
<dbReference type="AlphaFoldDB" id="A0A1I0R5V2"/>
<name>A0A1I0R5V2_9BACT</name>
<evidence type="ECO:0000256" key="1">
    <source>
        <dbReference type="ARBA" id="ARBA00022801"/>
    </source>
</evidence>
<sequence>MRIQYLRNATLLIEWNNKNILVDPMLGVKDSLDPVPNAANTIRNPMTELPLDDAALKELLSSLDAIIVTHRHRDHWDVTAQAILPKSIPLFCQPEDESAIREQAFTQVIPVITNVTWENILISRTGGQHGTGEIGKMMAPVSGFVLQEGNTTLYIAGDTIWCEEVAAALDTYQPDYVVVNAGAAQFLQGDPITMTAADVIKTIRHPAAAKVIAVHMGAINHCYLTRQQLREAVAAENLTAIIPEQGEWITLS</sequence>
<evidence type="ECO:0000313" key="4">
    <source>
        <dbReference type="Proteomes" id="UP000199310"/>
    </source>
</evidence>
<dbReference type="Gene3D" id="3.60.15.10">
    <property type="entry name" value="Ribonuclease Z/Hydroxyacylglutathione hydrolase-like"/>
    <property type="match status" value="1"/>
</dbReference>
<dbReference type="InterPro" id="IPR050114">
    <property type="entry name" value="UPF0173_UPF0282_UlaG_hydrolase"/>
</dbReference>
<protein>
    <submittedName>
        <fullName evidence="3">L-ascorbate metabolism protein UlaG, beta-lactamase superfamily</fullName>
    </submittedName>
</protein>
<keyword evidence="1" id="KW-0378">Hydrolase</keyword>
<dbReference type="PANTHER" id="PTHR43546:SF9">
    <property type="entry name" value="L-ASCORBATE-6-PHOSPHATE LACTONASE ULAG-RELATED"/>
    <property type="match status" value="1"/>
</dbReference>
<accession>A0A1I0R5V2</accession>
<evidence type="ECO:0000313" key="3">
    <source>
        <dbReference type="EMBL" id="SEW35837.1"/>
    </source>
</evidence>
<dbReference type="EMBL" id="FOJG01000001">
    <property type="protein sequence ID" value="SEW35837.1"/>
    <property type="molecule type" value="Genomic_DNA"/>
</dbReference>
<feature type="domain" description="Metallo-beta-lactamase" evidence="2">
    <location>
        <begin position="19"/>
        <end position="216"/>
    </location>
</feature>
<dbReference type="RefSeq" id="WP_089894792.1">
    <property type="nucleotide sequence ID" value="NZ_FOJG01000001.1"/>
</dbReference>
<proteinExistence type="predicted"/>
<dbReference type="SUPFAM" id="SSF56281">
    <property type="entry name" value="Metallo-hydrolase/oxidoreductase"/>
    <property type="match status" value="1"/>
</dbReference>
<dbReference type="GO" id="GO:0016787">
    <property type="term" value="F:hydrolase activity"/>
    <property type="evidence" value="ECO:0007669"/>
    <property type="project" value="UniProtKB-KW"/>
</dbReference>
<dbReference type="InterPro" id="IPR036866">
    <property type="entry name" value="RibonucZ/Hydroxyglut_hydro"/>
</dbReference>
<gene>
    <name evidence="3" type="ORF">SAMN04488122_2317</name>
</gene>
<dbReference type="InterPro" id="IPR001279">
    <property type="entry name" value="Metallo-B-lactamas"/>
</dbReference>
<dbReference type="PANTHER" id="PTHR43546">
    <property type="entry name" value="UPF0173 METAL-DEPENDENT HYDROLASE MJ1163-RELATED"/>
    <property type="match status" value="1"/>
</dbReference>
<dbReference type="Proteomes" id="UP000199310">
    <property type="component" value="Unassembled WGS sequence"/>
</dbReference>
<dbReference type="STRING" id="29529.SAMN04488122_2317"/>
<dbReference type="OrthoDB" id="9805728at2"/>
<dbReference type="Pfam" id="PF12706">
    <property type="entry name" value="Lactamase_B_2"/>
    <property type="match status" value="1"/>
</dbReference>